<dbReference type="PANTHER" id="PTHR36513">
    <property type="entry name" value="ABC TRANSMEMBRANE TYPE-1 DOMAIN-CONTAINING PROTEIN"/>
    <property type="match status" value="1"/>
</dbReference>
<dbReference type="SUPFAM" id="SSF53474">
    <property type="entry name" value="alpha/beta-Hydrolases"/>
    <property type="match status" value="1"/>
</dbReference>
<dbReference type="OrthoDB" id="9797755at2"/>
<evidence type="ECO:0000313" key="2">
    <source>
        <dbReference type="EMBL" id="SLN45808.1"/>
    </source>
</evidence>
<sequence length="375" mass="40516">MTVLTRRDVSLGLLGLGATGLSACAAPPKLLTAPFVGEPNTRSVLVATNRTMVPDPQVQFIEGRTDDVTFMSYDISIPSKRKPGSFSFPKRSLDPEREFYVARTEQFDKPSDFISDINANISTAPGNNGNLLVFVHGYNVSYPAAVFRAAQISTDFGLDMPLVLFSWPSAGRISRYAYDRDSALFARSALADTLATLARTQARKITILAHSMGGLLAMEALKRLSLEGDTPTLSRLDGLVLAQPDIDVDVFRSQMSDLDIESFFVAVLASDKDRALRLSSVLTGGHPRVGNTQNIEDLRRLGVLVIDVTDVASRDFLKHDTYASSPALLQMINSGVLTERIIAGSPGQDLLIEGANLTGKAALAIAYLPYTFAGL</sequence>
<dbReference type="PROSITE" id="PS51257">
    <property type="entry name" value="PROKAR_LIPOPROTEIN"/>
    <property type="match status" value="1"/>
</dbReference>
<protein>
    <submittedName>
        <fullName evidence="2">Alpha/beta hydrolase family protein</fullName>
    </submittedName>
</protein>
<proteinExistence type="predicted"/>
<evidence type="ECO:0000256" key="1">
    <source>
        <dbReference type="SAM" id="SignalP"/>
    </source>
</evidence>
<name>A0A1Y5SSA0_9RHOB</name>
<organism evidence="2 3">
    <name type="scientific">Pacificibacter marinus</name>
    <dbReference type="NCBI Taxonomy" id="658057"/>
    <lineage>
        <taxon>Bacteria</taxon>
        <taxon>Pseudomonadati</taxon>
        <taxon>Pseudomonadota</taxon>
        <taxon>Alphaproteobacteria</taxon>
        <taxon>Rhodobacterales</taxon>
        <taxon>Roseobacteraceae</taxon>
        <taxon>Pacificibacter</taxon>
    </lineage>
</organism>
<dbReference type="Proteomes" id="UP000193307">
    <property type="component" value="Unassembled WGS sequence"/>
</dbReference>
<dbReference type="EMBL" id="FWFW01000006">
    <property type="protein sequence ID" value="SLN45808.1"/>
    <property type="molecule type" value="Genomic_DNA"/>
</dbReference>
<feature type="signal peptide" evidence="1">
    <location>
        <begin position="1"/>
        <end position="25"/>
    </location>
</feature>
<feature type="chain" id="PRO_5010994449" evidence="1">
    <location>
        <begin position="26"/>
        <end position="375"/>
    </location>
</feature>
<gene>
    <name evidence="2" type="ORF">PAM7971_02215</name>
</gene>
<dbReference type="RefSeq" id="WP_085849347.1">
    <property type="nucleotide sequence ID" value="NZ_FNZV01000005.1"/>
</dbReference>
<reference evidence="2 3" key="1">
    <citation type="submission" date="2017-03" db="EMBL/GenBank/DDBJ databases">
        <authorList>
            <person name="Afonso C.L."/>
            <person name="Miller P.J."/>
            <person name="Scott M.A."/>
            <person name="Spackman E."/>
            <person name="Goraichik I."/>
            <person name="Dimitrov K.M."/>
            <person name="Suarez D.L."/>
            <person name="Swayne D.E."/>
        </authorList>
    </citation>
    <scope>NUCLEOTIDE SEQUENCE [LARGE SCALE GENOMIC DNA]</scope>
    <source>
        <strain evidence="2 3">CECT 7971</strain>
    </source>
</reference>
<keyword evidence="2" id="KW-0378">Hydrolase</keyword>
<accession>A0A1Y5SSA0</accession>
<dbReference type="Gene3D" id="3.40.50.1820">
    <property type="entry name" value="alpha/beta hydrolase"/>
    <property type="match status" value="1"/>
</dbReference>
<dbReference type="STRING" id="658057.SAMN04488032_105110"/>
<dbReference type="Pfam" id="PF05990">
    <property type="entry name" value="DUF900"/>
    <property type="match status" value="1"/>
</dbReference>
<dbReference type="PANTHER" id="PTHR36513:SF1">
    <property type="entry name" value="TRANSMEMBRANE PROTEIN"/>
    <property type="match status" value="1"/>
</dbReference>
<dbReference type="GO" id="GO:0016787">
    <property type="term" value="F:hydrolase activity"/>
    <property type="evidence" value="ECO:0007669"/>
    <property type="project" value="UniProtKB-KW"/>
</dbReference>
<dbReference type="InterPro" id="IPR010297">
    <property type="entry name" value="DUF900_hydrolase"/>
</dbReference>
<dbReference type="AlphaFoldDB" id="A0A1Y5SSA0"/>
<evidence type="ECO:0000313" key="3">
    <source>
        <dbReference type="Proteomes" id="UP000193307"/>
    </source>
</evidence>
<dbReference type="InterPro" id="IPR029058">
    <property type="entry name" value="AB_hydrolase_fold"/>
</dbReference>
<keyword evidence="1" id="KW-0732">Signal</keyword>
<keyword evidence="3" id="KW-1185">Reference proteome</keyword>